<evidence type="ECO:0000313" key="11">
    <source>
        <dbReference type="EMBL" id="RPB07238.1"/>
    </source>
</evidence>
<dbReference type="PANTHER" id="PTHR12804:SF0">
    <property type="entry name" value="SIGNAL PEPTIDASE COMPLEX SUBUNIT 3"/>
    <property type="match status" value="1"/>
</dbReference>
<dbReference type="InParanoid" id="A0A3N4KCN3"/>
<dbReference type="FunCoup" id="A0A3N4KCN3">
    <property type="interactions" value="426"/>
</dbReference>
<evidence type="ECO:0000256" key="10">
    <source>
        <dbReference type="SAM" id="Phobius"/>
    </source>
</evidence>
<comment type="function">
    <text evidence="8">Essential component of the signal peptidase complex (SPC) which catalyzes the cleavage of N-terminal signal sequences from nascent proteins as they are translocated into the lumen of the endoplasmic reticulum. Essential for the SPC catalytic activity, possibly by stabilizing and positioning the active center of the complex close to the lumenal surface. Essential for viability.</text>
</comment>
<keyword evidence="5" id="KW-0735">Signal-anchor</keyword>
<evidence type="ECO:0000313" key="12">
    <source>
        <dbReference type="Proteomes" id="UP000277580"/>
    </source>
</evidence>
<keyword evidence="12" id="KW-1185">Reference proteome</keyword>
<accession>A0A3N4KCN3</accession>
<evidence type="ECO:0000256" key="8">
    <source>
        <dbReference type="ARBA" id="ARBA00045670"/>
    </source>
</evidence>
<dbReference type="InterPro" id="IPR007653">
    <property type="entry name" value="SPC3"/>
</dbReference>
<dbReference type="GO" id="GO:0045047">
    <property type="term" value="P:protein targeting to ER"/>
    <property type="evidence" value="ECO:0007669"/>
    <property type="project" value="TreeGrafter"/>
</dbReference>
<organism evidence="11 12">
    <name type="scientific">Morchella conica CCBAS932</name>
    <dbReference type="NCBI Taxonomy" id="1392247"/>
    <lineage>
        <taxon>Eukaryota</taxon>
        <taxon>Fungi</taxon>
        <taxon>Dikarya</taxon>
        <taxon>Ascomycota</taxon>
        <taxon>Pezizomycotina</taxon>
        <taxon>Pezizomycetes</taxon>
        <taxon>Pezizales</taxon>
        <taxon>Morchellaceae</taxon>
        <taxon>Morchella</taxon>
    </lineage>
</organism>
<dbReference type="OrthoDB" id="10261524at2759"/>
<dbReference type="PIRSF" id="PIRSF016089">
    <property type="entry name" value="SPC22"/>
    <property type="match status" value="1"/>
</dbReference>
<evidence type="ECO:0000256" key="4">
    <source>
        <dbReference type="ARBA" id="ARBA00022824"/>
    </source>
</evidence>
<dbReference type="PANTHER" id="PTHR12804">
    <property type="entry name" value="MICROSOMAL SIGNAL PEPTIDASE 23 KD SUBUNIT SPC22/23"/>
    <property type="match status" value="1"/>
</dbReference>
<keyword evidence="6 10" id="KW-1133">Transmembrane helix</keyword>
<comment type="similarity">
    <text evidence="2 9">Belongs to the SPCS3 family.</text>
</comment>
<keyword evidence="3 10" id="KW-0812">Transmembrane</keyword>
<comment type="subcellular location">
    <subcellularLocation>
        <location evidence="1">Endoplasmic reticulum membrane</location>
        <topology evidence="1">Single-pass type II membrane protein</topology>
    </subcellularLocation>
</comment>
<evidence type="ECO:0000256" key="5">
    <source>
        <dbReference type="ARBA" id="ARBA00022968"/>
    </source>
</evidence>
<evidence type="ECO:0000256" key="2">
    <source>
        <dbReference type="ARBA" id="ARBA00009289"/>
    </source>
</evidence>
<keyword evidence="7 9" id="KW-0472">Membrane</keyword>
<protein>
    <recommendedName>
        <fullName evidence="9">Signal peptidase subunit 3</fullName>
    </recommendedName>
</protein>
<dbReference type="AlphaFoldDB" id="A0A3N4KCN3"/>
<dbReference type="GO" id="GO:0005787">
    <property type="term" value="C:signal peptidase complex"/>
    <property type="evidence" value="ECO:0007669"/>
    <property type="project" value="UniProtKB-UniRule"/>
</dbReference>
<feature type="transmembrane region" description="Helical" evidence="10">
    <location>
        <begin position="12"/>
        <end position="33"/>
    </location>
</feature>
<dbReference type="EMBL" id="ML119190">
    <property type="protein sequence ID" value="RPB07238.1"/>
    <property type="molecule type" value="Genomic_DNA"/>
</dbReference>
<gene>
    <name evidence="11" type="ORF">P167DRAFT_496058</name>
</gene>
<name>A0A3N4KCN3_9PEZI</name>
<dbReference type="GO" id="GO:0006465">
    <property type="term" value="P:signal peptide processing"/>
    <property type="evidence" value="ECO:0007669"/>
    <property type="project" value="UniProtKB-UniRule"/>
</dbReference>
<proteinExistence type="inferred from homology"/>
<reference evidence="11 12" key="1">
    <citation type="journal article" date="2018" name="Nat. Ecol. Evol.">
        <title>Pezizomycetes genomes reveal the molecular basis of ectomycorrhizal truffle lifestyle.</title>
        <authorList>
            <person name="Murat C."/>
            <person name="Payen T."/>
            <person name="Noel B."/>
            <person name="Kuo A."/>
            <person name="Morin E."/>
            <person name="Chen J."/>
            <person name="Kohler A."/>
            <person name="Krizsan K."/>
            <person name="Balestrini R."/>
            <person name="Da Silva C."/>
            <person name="Montanini B."/>
            <person name="Hainaut M."/>
            <person name="Levati E."/>
            <person name="Barry K.W."/>
            <person name="Belfiori B."/>
            <person name="Cichocki N."/>
            <person name="Clum A."/>
            <person name="Dockter R.B."/>
            <person name="Fauchery L."/>
            <person name="Guy J."/>
            <person name="Iotti M."/>
            <person name="Le Tacon F."/>
            <person name="Lindquist E.A."/>
            <person name="Lipzen A."/>
            <person name="Malagnac F."/>
            <person name="Mello A."/>
            <person name="Molinier V."/>
            <person name="Miyauchi S."/>
            <person name="Poulain J."/>
            <person name="Riccioni C."/>
            <person name="Rubini A."/>
            <person name="Sitrit Y."/>
            <person name="Splivallo R."/>
            <person name="Traeger S."/>
            <person name="Wang M."/>
            <person name="Zifcakova L."/>
            <person name="Wipf D."/>
            <person name="Zambonelli A."/>
            <person name="Paolocci F."/>
            <person name="Nowrousian M."/>
            <person name="Ottonello S."/>
            <person name="Baldrian P."/>
            <person name="Spatafora J.W."/>
            <person name="Henrissat B."/>
            <person name="Nagy L.G."/>
            <person name="Aury J.M."/>
            <person name="Wincker P."/>
            <person name="Grigoriev I.V."/>
            <person name="Bonfante P."/>
            <person name="Martin F.M."/>
        </authorList>
    </citation>
    <scope>NUCLEOTIDE SEQUENCE [LARGE SCALE GENOMIC DNA]</scope>
    <source>
        <strain evidence="11 12">CCBAS932</strain>
    </source>
</reference>
<evidence type="ECO:0000256" key="1">
    <source>
        <dbReference type="ARBA" id="ARBA00004648"/>
    </source>
</evidence>
<dbReference type="Proteomes" id="UP000277580">
    <property type="component" value="Unassembled WGS sequence"/>
</dbReference>
<evidence type="ECO:0000256" key="3">
    <source>
        <dbReference type="ARBA" id="ARBA00022692"/>
    </source>
</evidence>
<evidence type="ECO:0000256" key="9">
    <source>
        <dbReference type="PIRNR" id="PIRNR016089"/>
    </source>
</evidence>
<evidence type="ECO:0000256" key="6">
    <source>
        <dbReference type="ARBA" id="ARBA00022989"/>
    </source>
</evidence>
<dbReference type="Pfam" id="PF04573">
    <property type="entry name" value="SPC22"/>
    <property type="match status" value="1"/>
</dbReference>
<sequence length="183" mass="20373">MHSSLVRVQNVFGFFTTVAFCVASLVALSSVLFPTEPTAGTAVDITNFKVTKGRVRQYHSSKPHELAAINFDLEADLEPLFNWNTKQVFAYVSVSYPGQKFTENEVVIWDRIISTPAKAKINLKNQKPKYKLNDITGKMAERTNVTLTFHWNVQPHVGALTWGESGKSEPITLPGFEKKAGSV</sequence>
<dbReference type="STRING" id="1392247.A0A3N4KCN3"/>
<keyword evidence="4 9" id="KW-0256">Endoplasmic reticulum</keyword>
<evidence type="ECO:0000256" key="7">
    <source>
        <dbReference type="ARBA" id="ARBA00023136"/>
    </source>
</evidence>